<keyword evidence="1" id="KW-1133">Transmembrane helix</keyword>
<feature type="transmembrane region" description="Helical" evidence="1">
    <location>
        <begin position="12"/>
        <end position="36"/>
    </location>
</feature>
<sequence>MVHEFIDYMGAALGMVLIFVSATLYLSGFAVSGIAYNTQQNMAAQAQSLLDYILTSTGSPANWGNQIAYPAAFGLQQANAPPYTLDPLKLMRLLATQPCTLPTGLSTQCIFTGIPGFYFFFPTPYYLPYTYTRSLIVPNSNFEFQFRLEPALNISILEPTVEQSGSGYDYTFPVRVYTSSGTPVGAATINATFVAAQCEKGGGSCTVTLFLASTSATTNTAGQAQLVFQAPTQYPSYSVVASVSVAGIQGLGFYSNPAKNTLVYVAVTPQTQNITVVRSCITTPCSVVYPNITTYLVSGHGLTTYYVCPTPKHLTTGKGFESVSCTGLPGQGVVAIGLANSNCNGQSSSPNCVEEALVAPVDLFDAFSLSIVYGGPSGQGPGDSSVSTTVSRVVQVGGFTYIATLTYWPDYGPVYGAGS</sequence>
<accession>A0A2R6AXI8</accession>
<dbReference type="Proteomes" id="UP000240490">
    <property type="component" value="Unassembled WGS sequence"/>
</dbReference>
<evidence type="ECO:0000313" key="3">
    <source>
        <dbReference type="Proteomes" id="UP000240490"/>
    </source>
</evidence>
<organism evidence="2 3">
    <name type="scientific">Candidatus Marsarchaeota G2 archaeon ECH_B_SAG-M15</name>
    <dbReference type="NCBI Taxonomy" id="1978162"/>
    <lineage>
        <taxon>Archaea</taxon>
        <taxon>Candidatus Marsarchaeota</taxon>
        <taxon>Candidatus Marsarchaeota group 2</taxon>
    </lineage>
</organism>
<dbReference type="EMBL" id="NEXJ01000056">
    <property type="protein sequence ID" value="PSN91121.1"/>
    <property type="molecule type" value="Genomic_DNA"/>
</dbReference>
<name>A0A2R6AXI8_9ARCH</name>
<protein>
    <submittedName>
        <fullName evidence="2">Uncharacterized protein</fullName>
    </submittedName>
</protein>
<comment type="caution">
    <text evidence="2">The sequence shown here is derived from an EMBL/GenBank/DDBJ whole genome shotgun (WGS) entry which is preliminary data.</text>
</comment>
<evidence type="ECO:0000256" key="1">
    <source>
        <dbReference type="SAM" id="Phobius"/>
    </source>
</evidence>
<reference evidence="2 3" key="1">
    <citation type="submission" date="2017-04" db="EMBL/GenBank/DDBJ databases">
        <title>Novel microbial lineages endemic to geothermal iron-oxide mats fill important gaps in the evolutionary history of Archaea.</title>
        <authorList>
            <person name="Jay Z.J."/>
            <person name="Beam J.P."/>
            <person name="Dlakic M."/>
            <person name="Rusch D.B."/>
            <person name="Kozubal M.A."/>
            <person name="Inskeep W.P."/>
        </authorList>
    </citation>
    <scope>NUCLEOTIDE SEQUENCE [LARGE SCALE GENOMIC DNA]</scope>
    <source>
        <strain evidence="2">ECH_B_SAG-M15</strain>
    </source>
</reference>
<keyword evidence="1" id="KW-0812">Transmembrane</keyword>
<keyword evidence="1" id="KW-0472">Membrane</keyword>
<dbReference type="AlphaFoldDB" id="A0A2R6AXI8"/>
<evidence type="ECO:0000313" key="2">
    <source>
        <dbReference type="EMBL" id="PSN91121.1"/>
    </source>
</evidence>
<proteinExistence type="predicted"/>
<gene>
    <name evidence="2" type="ORF">B9Q08_03480</name>
</gene>